<dbReference type="InterPro" id="IPR000700">
    <property type="entry name" value="PAS-assoc_C"/>
</dbReference>
<dbReference type="SMART" id="SM00065">
    <property type="entry name" value="GAF"/>
    <property type="match status" value="2"/>
</dbReference>
<dbReference type="InterPro" id="IPR052162">
    <property type="entry name" value="Sensor_kinase/Photoreceptor"/>
</dbReference>
<dbReference type="InterPro" id="IPR001610">
    <property type="entry name" value="PAC"/>
</dbReference>
<dbReference type="InterPro" id="IPR035965">
    <property type="entry name" value="PAS-like_dom_sf"/>
</dbReference>
<dbReference type="InterPro" id="IPR005467">
    <property type="entry name" value="His_kinase_dom"/>
</dbReference>
<dbReference type="EMBL" id="SBKO01000003">
    <property type="protein sequence ID" value="RXR18439.1"/>
    <property type="molecule type" value="Genomic_DNA"/>
</dbReference>
<dbReference type="Gene3D" id="1.10.287.130">
    <property type="match status" value="1"/>
</dbReference>
<gene>
    <name evidence="10" type="ORF">EQG63_09235</name>
</gene>
<feature type="domain" description="PAC" evidence="9">
    <location>
        <begin position="569"/>
        <end position="622"/>
    </location>
</feature>
<dbReference type="PROSITE" id="PS50112">
    <property type="entry name" value="PAS"/>
    <property type="match status" value="3"/>
</dbReference>
<dbReference type="InterPro" id="IPR036890">
    <property type="entry name" value="HATPase_C_sf"/>
</dbReference>
<dbReference type="PROSITE" id="PS50109">
    <property type="entry name" value="HIS_KIN"/>
    <property type="match status" value="1"/>
</dbReference>
<dbReference type="Gene3D" id="3.30.450.40">
    <property type="match status" value="2"/>
</dbReference>
<keyword evidence="11" id="KW-1185">Reference proteome</keyword>
<feature type="domain" description="PAS" evidence="8">
    <location>
        <begin position="623"/>
        <end position="695"/>
    </location>
</feature>
<dbReference type="AlphaFoldDB" id="A0A4Q1K383"/>
<dbReference type="SMART" id="SM00091">
    <property type="entry name" value="PAS"/>
    <property type="match status" value="4"/>
</dbReference>
<feature type="domain" description="PAC" evidence="9">
    <location>
        <begin position="828"/>
        <end position="880"/>
    </location>
</feature>
<dbReference type="InterPro" id="IPR003018">
    <property type="entry name" value="GAF"/>
</dbReference>
<feature type="coiled-coil region" evidence="6">
    <location>
        <begin position="474"/>
        <end position="503"/>
    </location>
</feature>
<feature type="domain" description="PAC" evidence="9">
    <location>
        <begin position="699"/>
        <end position="751"/>
    </location>
</feature>
<dbReference type="NCBIfam" id="TIGR00229">
    <property type="entry name" value="sensory_box"/>
    <property type="match status" value="4"/>
</dbReference>
<keyword evidence="3" id="KW-0597">Phosphoprotein</keyword>
<dbReference type="Pfam" id="PF02518">
    <property type="entry name" value="HATPase_c"/>
    <property type="match status" value="1"/>
</dbReference>
<dbReference type="CDD" id="cd00130">
    <property type="entry name" value="PAS"/>
    <property type="match status" value="4"/>
</dbReference>
<keyword evidence="4" id="KW-0808">Transferase</keyword>
<evidence type="ECO:0000259" key="8">
    <source>
        <dbReference type="PROSITE" id="PS50112"/>
    </source>
</evidence>
<dbReference type="Gene3D" id="3.30.450.20">
    <property type="entry name" value="PAS domain"/>
    <property type="match status" value="4"/>
</dbReference>
<dbReference type="Gene3D" id="3.30.565.10">
    <property type="entry name" value="Histidine kinase-like ATPase, C-terminal domain"/>
    <property type="match status" value="1"/>
</dbReference>
<dbReference type="InterPro" id="IPR004358">
    <property type="entry name" value="Sig_transdc_His_kin-like_C"/>
</dbReference>
<evidence type="ECO:0000256" key="2">
    <source>
        <dbReference type="ARBA" id="ARBA00012438"/>
    </source>
</evidence>
<dbReference type="PRINTS" id="PR00344">
    <property type="entry name" value="BCTRLSENSOR"/>
</dbReference>
<dbReference type="SMART" id="SM00387">
    <property type="entry name" value="HATPase_c"/>
    <property type="match status" value="1"/>
</dbReference>
<dbReference type="PANTHER" id="PTHR43304:SF1">
    <property type="entry name" value="PAC DOMAIN-CONTAINING PROTEIN"/>
    <property type="match status" value="1"/>
</dbReference>
<dbReference type="PANTHER" id="PTHR43304">
    <property type="entry name" value="PHYTOCHROME-LIKE PROTEIN CPH1"/>
    <property type="match status" value="1"/>
</dbReference>
<protein>
    <recommendedName>
        <fullName evidence="2">histidine kinase</fullName>
        <ecNumber evidence="2">2.7.13.3</ecNumber>
    </recommendedName>
</protein>
<dbReference type="Proteomes" id="UP000290283">
    <property type="component" value="Unassembled WGS sequence"/>
</dbReference>
<sequence length="1108" mass="128903">MPGLDTISLHFSINQFEILLNLYKSSFSSFNSLNNLQEQITKSIAQGLGISRASIWEFDGDLLKCNKLYDAENAVFIEQQALKKEDFPVYFEALQKGIAIVAANAPKNEWTSNLDAIYLKPLNIESMLDIPIRENGKLVGILCCEQTEEVKNWTETDISFARSVADILTLFTEEFKRKQAEQSLLENQDRFKFISENISDGIYIIENEQLVFASKTYLEMIGMTDQEKHLSHKNDMFQLTHAEDKERVIKTIYDAAAAKLPSIKYTFRCYKKNGDYMWREDIMNIHYDITGHAFRAVTIARDITEEKNQELELIKKKNISDLQNKLLLSLYSIHGETTLKEKIKKITFLATEGLTLDRASYWVVKKDRLVCKDLFDKKENSHSKILSLDSRELPKYMEAINNQTAIVADDVYNNDSTIELIDNYLKPLGITDMLDVPIRVSGKFHGMLCCEHRDDPRVWTENDISFARALADYLSQAIEEEKRKKAELKLSENQKKLEFISENTSDGIMIIENSKITYVSPAYSKLSGYSFEFLQNLSLDEIFTFIHPDDVEEMKSFIYNNLENKVSKFNYEYRLLGTDGKYSWREDSASVVYKENSDEYSVYIVISRDIQDRKETELKLKESEHQLRLIFENSTDGFVVIENQILKYISPSYQSFLGFENDELNEFTVNSIFDLMHPDDYERVRNFVYQNISEKKKTFTCEFRIRSKNGEYYWREDLANIIYDEEGNYSKYIITSRDIHERKNIESQLVESEQQLRLITENTSDGVAVIEEGRLTYVSPSYCLLLGYNKNEYLQFSMQDIFDKIHPEDVDRVRTLIYTSLEQRVREIKYEQRFMGADGVYHWREDSANIIYDENGKYTKYIVVTRDISERKETEKEKNRLYKITENQNEKLINFTHIVSHDIRSHTSNLSMILDLYEETDDRNEQSEYFNMLKQSTNKLSETIFYLNETVAIQSGIKNEKTSLNLKKEIEKALTGINAIVLTNNASITIDVDSDIEIFATQSYLESIIFNLLTNAIKYRSPERNPEIKITAAKIEDEVKFSITDNGIGIDLKKNKDKIFGMYKTFHGNTDAVGLGLFMIKNHLESMGGRIEVESQVNVGTTFNLYFI</sequence>
<evidence type="ECO:0000256" key="6">
    <source>
        <dbReference type="SAM" id="Coils"/>
    </source>
</evidence>
<dbReference type="Pfam" id="PF01590">
    <property type="entry name" value="GAF"/>
    <property type="match status" value="2"/>
</dbReference>
<evidence type="ECO:0000256" key="4">
    <source>
        <dbReference type="ARBA" id="ARBA00022679"/>
    </source>
</evidence>
<dbReference type="InterPro" id="IPR000014">
    <property type="entry name" value="PAS"/>
</dbReference>
<dbReference type="EC" id="2.7.13.3" evidence="2"/>
<dbReference type="SUPFAM" id="SSF55781">
    <property type="entry name" value="GAF domain-like"/>
    <property type="match status" value="2"/>
</dbReference>
<evidence type="ECO:0000259" key="7">
    <source>
        <dbReference type="PROSITE" id="PS50109"/>
    </source>
</evidence>
<feature type="domain" description="Histidine kinase" evidence="7">
    <location>
        <begin position="898"/>
        <end position="1108"/>
    </location>
</feature>
<dbReference type="Pfam" id="PF08447">
    <property type="entry name" value="PAS_3"/>
    <property type="match status" value="4"/>
</dbReference>
<evidence type="ECO:0000313" key="10">
    <source>
        <dbReference type="EMBL" id="RXR18439.1"/>
    </source>
</evidence>
<evidence type="ECO:0000256" key="1">
    <source>
        <dbReference type="ARBA" id="ARBA00000085"/>
    </source>
</evidence>
<dbReference type="PROSITE" id="PS50113">
    <property type="entry name" value="PAC"/>
    <property type="match status" value="4"/>
</dbReference>
<dbReference type="SUPFAM" id="SSF55785">
    <property type="entry name" value="PYP-like sensor domain (PAS domain)"/>
    <property type="match status" value="4"/>
</dbReference>
<dbReference type="InterPro" id="IPR013655">
    <property type="entry name" value="PAS_fold_3"/>
</dbReference>
<evidence type="ECO:0000256" key="5">
    <source>
        <dbReference type="ARBA" id="ARBA00022777"/>
    </source>
</evidence>
<comment type="caution">
    <text evidence="10">The sequence shown here is derived from an EMBL/GenBank/DDBJ whole genome shotgun (WGS) entry which is preliminary data.</text>
</comment>
<dbReference type="GO" id="GO:0004673">
    <property type="term" value="F:protein histidine kinase activity"/>
    <property type="evidence" value="ECO:0007669"/>
    <property type="project" value="UniProtKB-EC"/>
</dbReference>
<organism evidence="10 11">
    <name type="scientific">Flavobacterium amnicola</name>
    <dbReference type="NCBI Taxonomy" id="2506422"/>
    <lineage>
        <taxon>Bacteria</taxon>
        <taxon>Pseudomonadati</taxon>
        <taxon>Bacteroidota</taxon>
        <taxon>Flavobacteriia</taxon>
        <taxon>Flavobacteriales</taxon>
        <taxon>Flavobacteriaceae</taxon>
        <taxon>Flavobacterium</taxon>
    </lineage>
</organism>
<dbReference type="RefSeq" id="WP_129436084.1">
    <property type="nucleotide sequence ID" value="NZ_SBKO01000003.1"/>
</dbReference>
<proteinExistence type="predicted"/>
<keyword evidence="6" id="KW-0175">Coiled coil</keyword>
<dbReference type="InterPro" id="IPR003594">
    <property type="entry name" value="HATPase_dom"/>
</dbReference>
<evidence type="ECO:0000259" key="9">
    <source>
        <dbReference type="PROSITE" id="PS50113"/>
    </source>
</evidence>
<comment type="catalytic activity">
    <reaction evidence="1">
        <text>ATP + protein L-histidine = ADP + protein N-phospho-L-histidine.</text>
        <dbReference type="EC" id="2.7.13.3"/>
    </reaction>
</comment>
<evidence type="ECO:0000313" key="11">
    <source>
        <dbReference type="Proteomes" id="UP000290283"/>
    </source>
</evidence>
<dbReference type="InterPro" id="IPR029016">
    <property type="entry name" value="GAF-like_dom_sf"/>
</dbReference>
<feature type="domain" description="PAS" evidence="8">
    <location>
        <begin position="752"/>
        <end position="824"/>
    </location>
</feature>
<dbReference type="OrthoDB" id="5522855at2"/>
<dbReference type="SUPFAM" id="SSF55874">
    <property type="entry name" value="ATPase domain of HSP90 chaperone/DNA topoisomerase II/histidine kinase"/>
    <property type="match status" value="1"/>
</dbReference>
<accession>A0A4Q1K383</accession>
<evidence type="ECO:0000256" key="3">
    <source>
        <dbReference type="ARBA" id="ARBA00022553"/>
    </source>
</evidence>
<feature type="domain" description="PAC" evidence="9">
    <location>
        <begin position="263"/>
        <end position="315"/>
    </location>
</feature>
<dbReference type="SMART" id="SM00086">
    <property type="entry name" value="PAC"/>
    <property type="match status" value="4"/>
</dbReference>
<feature type="domain" description="PAS" evidence="8">
    <location>
        <begin position="512"/>
        <end position="565"/>
    </location>
</feature>
<reference evidence="11" key="1">
    <citation type="submission" date="2019-01" db="EMBL/GenBank/DDBJ databases">
        <title>Cytophagaceae bacterium strain CAR-16.</title>
        <authorList>
            <person name="Chen W.-M."/>
        </authorList>
    </citation>
    <scope>NUCLEOTIDE SEQUENCE [LARGE SCALE GENOMIC DNA]</scope>
    <source>
        <strain evidence="11">LLJ-11</strain>
    </source>
</reference>
<name>A0A4Q1K383_9FLAO</name>
<keyword evidence="5" id="KW-0418">Kinase</keyword>